<dbReference type="Gene3D" id="3.40.50.2300">
    <property type="match status" value="1"/>
</dbReference>
<dbReference type="PROSITE" id="PS50043">
    <property type="entry name" value="HTH_LUXR_2"/>
    <property type="match status" value="1"/>
</dbReference>
<dbReference type="SMART" id="SM00421">
    <property type="entry name" value="HTH_LUXR"/>
    <property type="match status" value="1"/>
</dbReference>
<dbReference type="PRINTS" id="PR00038">
    <property type="entry name" value="HTHLUXR"/>
</dbReference>
<keyword evidence="1 5" id="KW-0597">Phosphoprotein</keyword>
<reference evidence="8 9" key="1">
    <citation type="submission" date="2023-07" db="EMBL/GenBank/DDBJ databases">
        <title>Description of novel actinomycetes strains, isolated from tidal flat sediment.</title>
        <authorList>
            <person name="Lu C."/>
        </authorList>
    </citation>
    <scope>NUCLEOTIDE SEQUENCE [LARGE SCALE GENOMIC DNA]</scope>
    <source>
        <strain evidence="8 9">SYSU T00b441</strain>
    </source>
</reference>
<keyword evidence="3" id="KW-0238">DNA-binding</keyword>
<evidence type="ECO:0000256" key="5">
    <source>
        <dbReference type="PROSITE-ProRule" id="PRU00169"/>
    </source>
</evidence>
<dbReference type="RefSeq" id="WP_304601606.1">
    <property type="nucleotide sequence ID" value="NZ_JAUQYO010000001.1"/>
</dbReference>
<dbReference type="InterPro" id="IPR016032">
    <property type="entry name" value="Sig_transdc_resp-reg_C-effctor"/>
</dbReference>
<feature type="modified residue" description="4-aspartylphosphate" evidence="5">
    <location>
        <position position="65"/>
    </location>
</feature>
<feature type="domain" description="HTH luxR-type" evidence="6">
    <location>
        <begin position="148"/>
        <end position="213"/>
    </location>
</feature>
<dbReference type="EMBL" id="JAUQYP010000001">
    <property type="protein sequence ID" value="MDO8108016.1"/>
    <property type="molecule type" value="Genomic_DNA"/>
</dbReference>
<dbReference type="SUPFAM" id="SSF52172">
    <property type="entry name" value="CheY-like"/>
    <property type="match status" value="1"/>
</dbReference>
<proteinExistence type="predicted"/>
<evidence type="ECO:0000256" key="3">
    <source>
        <dbReference type="ARBA" id="ARBA00023125"/>
    </source>
</evidence>
<evidence type="ECO:0000259" key="7">
    <source>
        <dbReference type="PROSITE" id="PS50110"/>
    </source>
</evidence>
<keyword evidence="9" id="KW-1185">Reference proteome</keyword>
<gene>
    <name evidence="8" type="ORF">Q6348_12495</name>
</gene>
<evidence type="ECO:0000313" key="8">
    <source>
        <dbReference type="EMBL" id="MDO8108016.1"/>
    </source>
</evidence>
<keyword evidence="4" id="KW-0804">Transcription</keyword>
<dbReference type="PANTHER" id="PTHR43214:SF24">
    <property type="entry name" value="TRANSCRIPTIONAL REGULATORY PROTEIN NARL-RELATED"/>
    <property type="match status" value="1"/>
</dbReference>
<dbReference type="InterPro" id="IPR011006">
    <property type="entry name" value="CheY-like_superfamily"/>
</dbReference>
<dbReference type="InterPro" id="IPR039420">
    <property type="entry name" value="WalR-like"/>
</dbReference>
<sequence>MISSTQFPRGAGITVFLVDDHELLRRGLRDVLGDATGVRVVGEHARAQGAAARILAVRPDVALLDVRLPDGSGVQVCREVRASDPSIRVLMLTTFDDEHAEVAASMAGASGFLLKQIASRELIAALRAVVAGRPVPHAGRAGPSASPMAARLLSLTAQEQRVLALVADGLTNRQIGEQIGLRESTVKNYVTTIMGKLGFERRTQAAVFAAGLRDS</sequence>
<dbReference type="InterPro" id="IPR058245">
    <property type="entry name" value="NreC/VraR/RcsB-like_REC"/>
</dbReference>
<dbReference type="Proteomes" id="UP001232536">
    <property type="component" value="Unassembled WGS sequence"/>
</dbReference>
<evidence type="ECO:0000256" key="2">
    <source>
        <dbReference type="ARBA" id="ARBA00023015"/>
    </source>
</evidence>
<dbReference type="Pfam" id="PF00196">
    <property type="entry name" value="GerE"/>
    <property type="match status" value="1"/>
</dbReference>
<comment type="caution">
    <text evidence="8">The sequence shown here is derived from an EMBL/GenBank/DDBJ whole genome shotgun (WGS) entry which is preliminary data.</text>
</comment>
<name>A0ABT9DAX7_9CELL</name>
<keyword evidence="2" id="KW-0805">Transcription regulation</keyword>
<organism evidence="8 9">
    <name type="scientific">Actinotalea lenta</name>
    <dbReference type="NCBI Taxonomy" id="3064654"/>
    <lineage>
        <taxon>Bacteria</taxon>
        <taxon>Bacillati</taxon>
        <taxon>Actinomycetota</taxon>
        <taxon>Actinomycetes</taxon>
        <taxon>Micrococcales</taxon>
        <taxon>Cellulomonadaceae</taxon>
        <taxon>Actinotalea</taxon>
    </lineage>
</organism>
<dbReference type="InterPro" id="IPR001789">
    <property type="entry name" value="Sig_transdc_resp-reg_receiver"/>
</dbReference>
<dbReference type="Pfam" id="PF00072">
    <property type="entry name" value="Response_reg"/>
    <property type="match status" value="1"/>
</dbReference>
<dbReference type="PROSITE" id="PS50110">
    <property type="entry name" value="RESPONSE_REGULATORY"/>
    <property type="match status" value="1"/>
</dbReference>
<dbReference type="SUPFAM" id="SSF46894">
    <property type="entry name" value="C-terminal effector domain of the bipartite response regulators"/>
    <property type="match status" value="1"/>
</dbReference>
<feature type="domain" description="Response regulatory" evidence="7">
    <location>
        <begin position="14"/>
        <end position="130"/>
    </location>
</feature>
<evidence type="ECO:0000259" key="6">
    <source>
        <dbReference type="PROSITE" id="PS50043"/>
    </source>
</evidence>
<accession>A0ABT9DAX7</accession>
<protein>
    <submittedName>
        <fullName evidence="8">Response regulator transcription factor</fullName>
    </submittedName>
</protein>
<dbReference type="CDD" id="cd06170">
    <property type="entry name" value="LuxR_C_like"/>
    <property type="match status" value="1"/>
</dbReference>
<evidence type="ECO:0000313" key="9">
    <source>
        <dbReference type="Proteomes" id="UP001232536"/>
    </source>
</evidence>
<dbReference type="SMART" id="SM00448">
    <property type="entry name" value="REC"/>
    <property type="match status" value="1"/>
</dbReference>
<dbReference type="InterPro" id="IPR000792">
    <property type="entry name" value="Tscrpt_reg_LuxR_C"/>
</dbReference>
<dbReference type="PANTHER" id="PTHR43214">
    <property type="entry name" value="TWO-COMPONENT RESPONSE REGULATOR"/>
    <property type="match status" value="1"/>
</dbReference>
<dbReference type="CDD" id="cd17535">
    <property type="entry name" value="REC_NarL-like"/>
    <property type="match status" value="1"/>
</dbReference>
<evidence type="ECO:0000256" key="4">
    <source>
        <dbReference type="ARBA" id="ARBA00023163"/>
    </source>
</evidence>
<evidence type="ECO:0000256" key="1">
    <source>
        <dbReference type="ARBA" id="ARBA00022553"/>
    </source>
</evidence>